<reference evidence="3 4" key="1">
    <citation type="submission" date="2016-07" db="EMBL/GenBank/DDBJ databases">
        <title>Pervasive Adenine N6-methylation of Active Genes in Fungi.</title>
        <authorList>
            <consortium name="DOE Joint Genome Institute"/>
            <person name="Mondo S.J."/>
            <person name="Dannebaum R.O."/>
            <person name="Kuo R.C."/>
            <person name="Labutti K."/>
            <person name="Haridas S."/>
            <person name="Kuo A."/>
            <person name="Salamov A."/>
            <person name="Ahrendt S.R."/>
            <person name="Lipzen A."/>
            <person name="Sullivan W."/>
            <person name="Andreopoulos W.B."/>
            <person name="Clum A."/>
            <person name="Lindquist E."/>
            <person name="Daum C."/>
            <person name="Ramamoorthy G.K."/>
            <person name="Gryganskyi A."/>
            <person name="Culley D."/>
            <person name="Magnuson J.K."/>
            <person name="James T.Y."/>
            <person name="O'Malley M.A."/>
            <person name="Stajich J.E."/>
            <person name="Spatafora J.W."/>
            <person name="Visel A."/>
            <person name="Grigoriev I.V."/>
        </authorList>
    </citation>
    <scope>NUCLEOTIDE SEQUENCE [LARGE SCALE GENOMIC DNA]</scope>
    <source>
        <strain evidence="3 4">CBS 115471</strain>
    </source>
</reference>
<feature type="compositionally biased region" description="Basic and acidic residues" evidence="2">
    <location>
        <begin position="1"/>
        <end position="13"/>
    </location>
</feature>
<dbReference type="AlphaFoldDB" id="A0A1Y2A8F2"/>
<feature type="compositionally biased region" description="Basic and acidic residues" evidence="2">
    <location>
        <begin position="28"/>
        <end position="44"/>
    </location>
</feature>
<proteinExistence type="predicted"/>
<feature type="compositionally biased region" description="Basic and acidic residues" evidence="2">
    <location>
        <begin position="89"/>
        <end position="109"/>
    </location>
</feature>
<feature type="region of interest" description="Disordered" evidence="2">
    <location>
        <begin position="135"/>
        <end position="158"/>
    </location>
</feature>
<dbReference type="EMBL" id="MCFA01000005">
    <property type="protein sequence ID" value="ORY18799.1"/>
    <property type="molecule type" value="Genomic_DNA"/>
</dbReference>
<accession>A0A1Y2A8F2</accession>
<organism evidence="3 4">
    <name type="scientific">Clohesyomyces aquaticus</name>
    <dbReference type="NCBI Taxonomy" id="1231657"/>
    <lineage>
        <taxon>Eukaryota</taxon>
        <taxon>Fungi</taxon>
        <taxon>Dikarya</taxon>
        <taxon>Ascomycota</taxon>
        <taxon>Pezizomycotina</taxon>
        <taxon>Dothideomycetes</taxon>
        <taxon>Pleosporomycetidae</taxon>
        <taxon>Pleosporales</taxon>
        <taxon>Lindgomycetaceae</taxon>
        <taxon>Clohesyomyces</taxon>
    </lineage>
</organism>
<feature type="compositionally biased region" description="Basic and acidic residues" evidence="2">
    <location>
        <begin position="67"/>
        <end position="77"/>
    </location>
</feature>
<comment type="caution">
    <text evidence="3">The sequence shown here is derived from an EMBL/GenBank/DDBJ whole genome shotgun (WGS) entry which is preliminary data.</text>
</comment>
<feature type="coiled-coil region" evidence="1">
    <location>
        <begin position="172"/>
        <end position="230"/>
    </location>
</feature>
<keyword evidence="1" id="KW-0175">Coiled coil</keyword>
<evidence type="ECO:0000256" key="2">
    <source>
        <dbReference type="SAM" id="MobiDB-lite"/>
    </source>
</evidence>
<protein>
    <submittedName>
        <fullName evidence="3">Uncharacterized protein</fullName>
    </submittedName>
</protein>
<dbReference type="OrthoDB" id="3545916at2759"/>
<sequence>MRRSREHSQERFSEAVPTGEHNSLIGKSRTERAEQSRSSFDGHRTAHSSTTRRPTSQPARRSSIEGSHSDRIHEWDSRSSAIETFQGRHLGERNLRQERESSKYKRSGQEPRTYPRNQREIAGGMGMAFSTATECDAPEQEGGEDFGQGPFVDTNETLQPAAPHENEDRIMLEQYAQAYTLYKAETERLEKENKALQGKVASLNDIHSNWERYNREMDKMRSTIEQLQSEVLSGMDRFQPDFDEKIEKNFHGVEVKMKPLLTALSRQPTSLEPDAWAEKARTLMGNCCGNRVEKPIDYLNKELRKKVLSAIVWLVLRELVFQEPFKAFGGETAEALDIAYRHLWINPREYLGQRPDCVADGRITDKDENSSKWRSIGAARLASRIKDGPLSASTSKRLMGAFNNVFVELGYPQIAEIADGEKKLASMIDAAAAFGQILTKQRAIFELWEPQSAEKSVDDEYMTNVDGAYRETEERAGTCWFLVRPGLWKWGDGKGEHLEHPTVLIKAVVELG</sequence>
<dbReference type="Proteomes" id="UP000193144">
    <property type="component" value="Unassembled WGS sequence"/>
</dbReference>
<name>A0A1Y2A8F2_9PLEO</name>
<evidence type="ECO:0000256" key="1">
    <source>
        <dbReference type="SAM" id="Coils"/>
    </source>
</evidence>
<gene>
    <name evidence="3" type="ORF">BCR34DRAFT_650803</name>
</gene>
<evidence type="ECO:0000313" key="4">
    <source>
        <dbReference type="Proteomes" id="UP000193144"/>
    </source>
</evidence>
<evidence type="ECO:0000313" key="3">
    <source>
        <dbReference type="EMBL" id="ORY18799.1"/>
    </source>
</evidence>
<keyword evidence="4" id="KW-1185">Reference proteome</keyword>
<feature type="region of interest" description="Disordered" evidence="2">
    <location>
        <begin position="1"/>
        <end position="121"/>
    </location>
</feature>
<feature type="compositionally biased region" description="Polar residues" evidence="2">
    <location>
        <begin position="47"/>
        <end position="66"/>
    </location>
</feature>